<protein>
    <submittedName>
        <fullName evidence="1">Rho guanine nucleotide exchange factor (GEF) 25</fullName>
    </submittedName>
</protein>
<reference evidence="1" key="1">
    <citation type="submission" date="2016-05" db="EMBL/GenBank/DDBJ databases">
        <authorList>
            <person name="Lavstsen T."/>
            <person name="Jespersen J.S."/>
        </authorList>
    </citation>
    <scope>NUCLEOTIDE SEQUENCE</scope>
    <source>
        <tissue evidence="1">Brain</tissue>
    </source>
</reference>
<dbReference type="AlphaFoldDB" id="A0A1A8IIB7"/>
<name>A0A1A8IIB7_NOTKU</name>
<proteinExistence type="predicted"/>
<gene>
    <name evidence="1" type="primary">ARHGEF25</name>
</gene>
<feature type="non-terminal residue" evidence="1">
    <location>
        <position position="1"/>
    </location>
</feature>
<accession>A0A1A8IIB7</accession>
<dbReference type="EMBL" id="HAED01009923">
    <property type="protein sequence ID" value="SBQ96135.1"/>
    <property type="molecule type" value="Transcribed_RNA"/>
</dbReference>
<evidence type="ECO:0000313" key="1">
    <source>
        <dbReference type="EMBL" id="SBQ96135.1"/>
    </source>
</evidence>
<sequence>RERERERRLKGGDHLQQTGTAPIRMLLDSELGNAPCYDFCFLPL</sequence>
<reference evidence="1" key="2">
    <citation type="submission" date="2016-06" db="EMBL/GenBank/DDBJ databases">
        <title>The genome of a short-lived fish provides insights into sex chromosome evolution and the genetic control of aging.</title>
        <authorList>
            <person name="Reichwald K."/>
            <person name="Felder M."/>
            <person name="Petzold A."/>
            <person name="Koch P."/>
            <person name="Groth M."/>
            <person name="Platzer M."/>
        </authorList>
    </citation>
    <scope>NUCLEOTIDE SEQUENCE</scope>
    <source>
        <tissue evidence="1">Brain</tissue>
    </source>
</reference>
<organism evidence="1">
    <name type="scientific">Nothobranchius kuhntae</name>
    <name type="common">Beira killifish</name>
    <dbReference type="NCBI Taxonomy" id="321403"/>
    <lineage>
        <taxon>Eukaryota</taxon>
        <taxon>Metazoa</taxon>
        <taxon>Chordata</taxon>
        <taxon>Craniata</taxon>
        <taxon>Vertebrata</taxon>
        <taxon>Euteleostomi</taxon>
        <taxon>Actinopterygii</taxon>
        <taxon>Neopterygii</taxon>
        <taxon>Teleostei</taxon>
        <taxon>Neoteleostei</taxon>
        <taxon>Acanthomorphata</taxon>
        <taxon>Ovalentaria</taxon>
        <taxon>Atherinomorphae</taxon>
        <taxon>Cyprinodontiformes</taxon>
        <taxon>Nothobranchiidae</taxon>
        <taxon>Nothobranchius</taxon>
    </lineage>
</organism>